<comment type="caution">
    <text evidence="7">The sequence shown here is derived from an EMBL/GenBank/DDBJ whole genome shotgun (WGS) entry which is preliminary data.</text>
</comment>
<gene>
    <name evidence="7" type="ORF">H9824_07950</name>
</gene>
<dbReference type="EMBL" id="DXCV01000055">
    <property type="protein sequence ID" value="HIY88620.1"/>
    <property type="molecule type" value="Genomic_DNA"/>
</dbReference>
<dbReference type="GO" id="GO:0005737">
    <property type="term" value="C:cytoplasm"/>
    <property type="evidence" value="ECO:0007669"/>
    <property type="project" value="TreeGrafter"/>
</dbReference>
<keyword evidence="4" id="KW-0479">Metal-binding</keyword>
<comment type="similarity">
    <text evidence="3">Belongs to the metallo-dependent hydrolases superfamily. DHOase family. Class I DHOase subfamily.</text>
</comment>
<dbReference type="Pfam" id="PF01979">
    <property type="entry name" value="Amidohydro_1"/>
    <property type="match status" value="1"/>
</dbReference>
<evidence type="ECO:0000256" key="4">
    <source>
        <dbReference type="ARBA" id="ARBA00022723"/>
    </source>
</evidence>
<evidence type="ECO:0000313" key="8">
    <source>
        <dbReference type="Proteomes" id="UP000886851"/>
    </source>
</evidence>
<proteinExistence type="inferred from homology"/>
<dbReference type="GO" id="GO:0046872">
    <property type="term" value="F:metal ion binding"/>
    <property type="evidence" value="ECO:0007669"/>
    <property type="project" value="UniProtKB-KW"/>
</dbReference>
<reference evidence="7" key="2">
    <citation type="submission" date="2021-04" db="EMBL/GenBank/DDBJ databases">
        <authorList>
            <person name="Gilroy R."/>
        </authorList>
    </citation>
    <scope>NUCLEOTIDE SEQUENCE</scope>
    <source>
        <strain evidence="7">Gambia2-208</strain>
    </source>
</reference>
<evidence type="ECO:0000256" key="2">
    <source>
        <dbReference type="ARBA" id="ARBA00002368"/>
    </source>
</evidence>
<dbReference type="GO" id="GO:0006145">
    <property type="term" value="P:purine nucleobase catabolic process"/>
    <property type="evidence" value="ECO:0007669"/>
    <property type="project" value="TreeGrafter"/>
</dbReference>
<dbReference type="CDD" id="cd01318">
    <property type="entry name" value="DHOase_IIb"/>
    <property type="match status" value="1"/>
</dbReference>
<dbReference type="SUPFAM" id="SSF51556">
    <property type="entry name" value="Metallo-dependent hydrolases"/>
    <property type="match status" value="1"/>
</dbReference>
<name>A0A9D1ZHU3_9BACE</name>
<evidence type="ECO:0000256" key="3">
    <source>
        <dbReference type="ARBA" id="ARBA00010286"/>
    </source>
</evidence>
<dbReference type="PANTHER" id="PTHR43668:SF4">
    <property type="entry name" value="ALLANTOINASE"/>
    <property type="match status" value="1"/>
</dbReference>
<dbReference type="InterPro" id="IPR050138">
    <property type="entry name" value="DHOase/Allantoinase_Hydrolase"/>
</dbReference>
<sequence length="448" mass="49989">MKRTLIHNATIVNEHTRKQGSLVLQDGRIEEILTDGRPLLSPCDEIIDATGCLLLPGAIDDHVHFREPGLTHKADILSESRAAVAGGVTSVMDMPNTVPQTTTLKALEYKQALFRQKCLANHSCYFGATHDNFELFPQLDKKRVCGIKLFLGSSTGNMLVDDDNALRRIFEGTDMLIAAHCEDQRIIDENIAKLRAADGPDSDYSILRHRLIRSAKACNSATRKAVLLARKTGARLHVLHVSTAKELTMFTGDRWNEKKRITAEACVGHLMFDNEDVRRLGACVKVNPAIKLRPDRDALREAINTDRVDVIATDHAPHLLTEKAGGALRAASGMPSIQFSLVSMLQLVEEGCFTVETLVEKMCHNPARMFHIEGRGFIREGYNADLVLVRKEPWTVTKDVIQSKCGWSPFEGMTFDWKVETTFVNGHKAYDKGVVDESKRGEPLWFYA</sequence>
<dbReference type="InterPro" id="IPR032466">
    <property type="entry name" value="Metal_Hydrolase"/>
</dbReference>
<evidence type="ECO:0000256" key="1">
    <source>
        <dbReference type="ARBA" id="ARBA00001947"/>
    </source>
</evidence>
<dbReference type="PROSITE" id="PS00483">
    <property type="entry name" value="DIHYDROOROTASE_2"/>
    <property type="match status" value="1"/>
</dbReference>
<protein>
    <submittedName>
        <fullName evidence="7">Dihydroorotase</fullName>
        <ecNumber evidence="7">3.5.2.3</ecNumber>
    </submittedName>
</protein>
<dbReference type="EC" id="3.5.2.3" evidence="7"/>
<accession>A0A9D1ZHU3</accession>
<dbReference type="AlphaFoldDB" id="A0A9D1ZHU3"/>
<evidence type="ECO:0000256" key="5">
    <source>
        <dbReference type="ARBA" id="ARBA00022801"/>
    </source>
</evidence>
<evidence type="ECO:0000313" key="7">
    <source>
        <dbReference type="EMBL" id="HIY88620.1"/>
    </source>
</evidence>
<organism evidence="7 8">
    <name type="scientific">Candidatus Bacteroides pullicola</name>
    <dbReference type="NCBI Taxonomy" id="2838475"/>
    <lineage>
        <taxon>Bacteria</taxon>
        <taxon>Pseudomonadati</taxon>
        <taxon>Bacteroidota</taxon>
        <taxon>Bacteroidia</taxon>
        <taxon>Bacteroidales</taxon>
        <taxon>Bacteroidaceae</taxon>
        <taxon>Bacteroides</taxon>
    </lineage>
</organism>
<dbReference type="NCBIfam" id="NF006688">
    <property type="entry name" value="PRK09236.1"/>
    <property type="match status" value="1"/>
</dbReference>
<dbReference type="Proteomes" id="UP000886851">
    <property type="component" value="Unassembled WGS sequence"/>
</dbReference>
<dbReference type="InterPro" id="IPR002195">
    <property type="entry name" value="Dihydroorotase_CS"/>
</dbReference>
<reference evidence="7" key="1">
    <citation type="journal article" date="2021" name="PeerJ">
        <title>Extensive microbial diversity within the chicken gut microbiome revealed by metagenomics and culture.</title>
        <authorList>
            <person name="Gilroy R."/>
            <person name="Ravi A."/>
            <person name="Getino M."/>
            <person name="Pursley I."/>
            <person name="Horton D.L."/>
            <person name="Alikhan N.F."/>
            <person name="Baker D."/>
            <person name="Gharbi K."/>
            <person name="Hall N."/>
            <person name="Watson M."/>
            <person name="Adriaenssens E.M."/>
            <person name="Foster-Nyarko E."/>
            <person name="Jarju S."/>
            <person name="Secka A."/>
            <person name="Antonio M."/>
            <person name="Oren A."/>
            <person name="Chaudhuri R.R."/>
            <person name="La Ragione R."/>
            <person name="Hildebrand F."/>
            <person name="Pallen M.J."/>
        </authorList>
    </citation>
    <scope>NUCLEOTIDE SEQUENCE</scope>
    <source>
        <strain evidence="7">Gambia2-208</strain>
    </source>
</reference>
<evidence type="ECO:0000259" key="6">
    <source>
        <dbReference type="Pfam" id="PF01979"/>
    </source>
</evidence>
<dbReference type="InterPro" id="IPR006680">
    <property type="entry name" value="Amidohydro-rel"/>
</dbReference>
<dbReference type="GO" id="GO:0004038">
    <property type="term" value="F:allantoinase activity"/>
    <property type="evidence" value="ECO:0007669"/>
    <property type="project" value="TreeGrafter"/>
</dbReference>
<dbReference type="Gene3D" id="2.30.40.10">
    <property type="entry name" value="Urease, subunit C, domain 1"/>
    <property type="match status" value="1"/>
</dbReference>
<feature type="domain" description="Amidohydrolase-related" evidence="6">
    <location>
        <begin position="54"/>
        <end position="427"/>
    </location>
</feature>
<comment type="function">
    <text evidence="2">Catalyzes the reversible cyclization of carbamoyl aspartate to dihydroorotate.</text>
</comment>
<dbReference type="InterPro" id="IPR011059">
    <property type="entry name" value="Metal-dep_hydrolase_composite"/>
</dbReference>
<dbReference type="GO" id="GO:0004151">
    <property type="term" value="F:dihydroorotase activity"/>
    <property type="evidence" value="ECO:0007669"/>
    <property type="project" value="UniProtKB-EC"/>
</dbReference>
<comment type="cofactor">
    <cofactor evidence="1">
        <name>Zn(2+)</name>
        <dbReference type="ChEBI" id="CHEBI:29105"/>
    </cofactor>
</comment>
<dbReference type="SUPFAM" id="SSF51338">
    <property type="entry name" value="Composite domain of metallo-dependent hydrolases"/>
    <property type="match status" value="1"/>
</dbReference>
<dbReference type="Gene3D" id="3.20.20.140">
    <property type="entry name" value="Metal-dependent hydrolases"/>
    <property type="match status" value="1"/>
</dbReference>
<dbReference type="PANTHER" id="PTHR43668">
    <property type="entry name" value="ALLANTOINASE"/>
    <property type="match status" value="1"/>
</dbReference>
<keyword evidence="5 7" id="KW-0378">Hydrolase</keyword>